<feature type="transmembrane region" description="Helical" evidence="7">
    <location>
        <begin position="6"/>
        <end position="23"/>
    </location>
</feature>
<evidence type="ECO:0000256" key="1">
    <source>
        <dbReference type="ARBA" id="ARBA00022692"/>
    </source>
</evidence>
<comment type="function">
    <text evidence="6">Negative regulator of FtsZ ring formation; modulates the frequency and position of FtsZ ring formation. Inhibits FtsZ ring formation at polar sites. Interacts either with FtsZ or with one of its binding partners to promote depolymerization.</text>
</comment>
<dbReference type="STRING" id="1423745.GCA_001311215_00603"/>
<dbReference type="GO" id="GO:0000921">
    <property type="term" value="P:septin ring assembly"/>
    <property type="evidence" value="ECO:0007669"/>
    <property type="project" value="InterPro"/>
</dbReference>
<evidence type="ECO:0000256" key="7">
    <source>
        <dbReference type="SAM" id="Phobius"/>
    </source>
</evidence>
<proteinExistence type="inferred from homology"/>
<dbReference type="GO" id="GO:0005940">
    <property type="term" value="C:septin ring"/>
    <property type="evidence" value="ECO:0007669"/>
    <property type="project" value="InterPro"/>
</dbReference>
<sequence length="571" mass="65481">MLNVIIGILVIIVIIYLAVVIYQRRSLKQVTAMEGELNRLRKSPVVHALHHGQQLGLTGPAAQQVQQEMVRYEQLSKKQFPKIKQELARTQRATRGLNILQTRDDLELVRGDLEQAAHELDEIQATVTQIEAIHEKHRQAVSDLEQRYQKLRKELLTKNAAFGPAIDALEGKLSQLETAFSDFSQLARDGEQEEAEPKLNTLETETSELEELVKQLPALYQLNHDQFPKQLAEISDTYQQMKQAGFAFVDDDFLATIQSLRQLIAENNENIKHVDLEVIKDQDDELENAINSLYDRLSVELDAKQIVDQKSPVLTDFIDHAQNQNQLLVAELDKLSHNYTLEHGEQAAAQKFAQQLQAISDQHQQDLQAIAEKQAIYSQISNRLEQAQQELTQIEKQQIAVNDSIADLSQEERDAQLALDHLTNDLHGIHRRIENYNLPGIPDDYIDYFTMVSDELQQLEQTMKQAKLSMDDVGKQLQQIRKDRDSLQEKTDDLLDQARLAEQVMQYANRYATSQPDIAEALKQAKHLFEINYRYRDSLATMVSALDKVEPGAYRRLENNYYRNKPTTTNS</sequence>
<dbReference type="GO" id="GO:0005886">
    <property type="term" value="C:plasma membrane"/>
    <property type="evidence" value="ECO:0007669"/>
    <property type="project" value="UniProtKB-SubCell"/>
</dbReference>
<evidence type="ECO:0000313" key="9">
    <source>
        <dbReference type="Proteomes" id="UP000051586"/>
    </source>
</evidence>
<protein>
    <recommendedName>
        <fullName evidence="6">Septation ring formation regulator EzrA</fullName>
    </recommendedName>
</protein>
<keyword evidence="6" id="KW-1003">Cell membrane</keyword>
<gene>
    <name evidence="6" type="primary">ezrA</name>
    <name evidence="8" type="ORF">FC87_GL000053</name>
</gene>
<dbReference type="Proteomes" id="UP000051586">
    <property type="component" value="Unassembled WGS sequence"/>
</dbReference>
<dbReference type="AlphaFoldDB" id="A0A0R2CWN2"/>
<dbReference type="Pfam" id="PF06160">
    <property type="entry name" value="EzrA"/>
    <property type="match status" value="1"/>
</dbReference>
<organism evidence="8 9">
    <name type="scientific">Fructilactobacillus florum DSM 22689 = JCM 16035</name>
    <dbReference type="NCBI Taxonomy" id="1423745"/>
    <lineage>
        <taxon>Bacteria</taxon>
        <taxon>Bacillati</taxon>
        <taxon>Bacillota</taxon>
        <taxon>Bacilli</taxon>
        <taxon>Lactobacillales</taxon>
        <taxon>Lactobacillaceae</taxon>
        <taxon>Fructilactobacillus</taxon>
    </lineage>
</organism>
<feature type="coiled-coil region" evidence="6">
    <location>
        <begin position="106"/>
        <end position="161"/>
    </location>
</feature>
<feature type="topological domain" description="Cytoplasmic" evidence="6">
    <location>
        <begin position="23"/>
        <end position="571"/>
    </location>
</feature>
<keyword evidence="4 6" id="KW-0472">Membrane</keyword>
<name>A0A0R2CWN2_9LACO</name>
<reference evidence="8 9" key="1">
    <citation type="journal article" date="2015" name="Genome Announc.">
        <title>Expanding the biotechnology potential of lactobacilli through comparative genomics of 213 strains and associated genera.</title>
        <authorList>
            <person name="Sun Z."/>
            <person name="Harris H.M."/>
            <person name="McCann A."/>
            <person name="Guo C."/>
            <person name="Argimon S."/>
            <person name="Zhang W."/>
            <person name="Yang X."/>
            <person name="Jeffery I.B."/>
            <person name="Cooney J.C."/>
            <person name="Kagawa T.F."/>
            <person name="Liu W."/>
            <person name="Song Y."/>
            <person name="Salvetti E."/>
            <person name="Wrobel A."/>
            <person name="Rasinkangas P."/>
            <person name="Parkhill J."/>
            <person name="Rea M.C."/>
            <person name="O'Sullivan O."/>
            <person name="Ritari J."/>
            <person name="Douillard F.P."/>
            <person name="Paul Ross R."/>
            <person name="Yang R."/>
            <person name="Briner A.E."/>
            <person name="Felis G.E."/>
            <person name="de Vos W.M."/>
            <person name="Barrangou R."/>
            <person name="Klaenhammer T.R."/>
            <person name="Caufield P.W."/>
            <person name="Cui Y."/>
            <person name="Zhang H."/>
            <person name="O'Toole P.W."/>
        </authorList>
    </citation>
    <scope>NUCLEOTIDE SEQUENCE [LARGE SCALE GENOMIC DNA]</scope>
    <source>
        <strain evidence="8 9">DSM 22689</strain>
    </source>
</reference>
<accession>A0A0R2CWN2</accession>
<comment type="subcellular location">
    <subcellularLocation>
        <location evidence="6">Cell membrane</location>
        <topology evidence="6">Single-pass membrane protein</topology>
    </subcellularLocation>
    <text evidence="6">Colocalized with FtsZ to the nascent septal site.</text>
</comment>
<evidence type="ECO:0000256" key="4">
    <source>
        <dbReference type="ARBA" id="ARBA00023136"/>
    </source>
</evidence>
<comment type="similarity">
    <text evidence="6">Belongs to the EzrA family.</text>
</comment>
<dbReference type="NCBIfam" id="NF003409">
    <property type="entry name" value="PRK04778.1-3"/>
    <property type="match status" value="1"/>
</dbReference>
<keyword evidence="1 6" id="KW-0812">Transmembrane</keyword>
<feature type="coiled-coil region" evidence="6">
    <location>
        <begin position="449"/>
        <end position="504"/>
    </location>
</feature>
<dbReference type="HAMAP" id="MF_00728">
    <property type="entry name" value="EzrA"/>
    <property type="match status" value="1"/>
</dbReference>
<evidence type="ECO:0000313" key="8">
    <source>
        <dbReference type="EMBL" id="KRM92441.1"/>
    </source>
</evidence>
<dbReference type="InterPro" id="IPR010379">
    <property type="entry name" value="EzrA"/>
</dbReference>
<dbReference type="GO" id="GO:0000917">
    <property type="term" value="P:division septum assembly"/>
    <property type="evidence" value="ECO:0007669"/>
    <property type="project" value="UniProtKB-KW"/>
</dbReference>
<keyword evidence="5 6" id="KW-0717">Septation</keyword>
<keyword evidence="2 6" id="KW-1133">Transmembrane helix</keyword>
<keyword evidence="3 6" id="KW-0175">Coiled coil</keyword>
<comment type="caution">
    <text evidence="8">The sequence shown here is derived from an EMBL/GenBank/DDBJ whole genome shotgun (WGS) entry which is preliminary data.</text>
</comment>
<keyword evidence="6" id="KW-0132">Cell division</keyword>
<dbReference type="EMBL" id="AYZI01000001">
    <property type="protein sequence ID" value="KRM92441.1"/>
    <property type="molecule type" value="Genomic_DNA"/>
</dbReference>
<dbReference type="PATRIC" id="fig|1423745.4.peg.57"/>
<dbReference type="RefSeq" id="WP_054689977.1">
    <property type="nucleotide sequence ID" value="NZ_AYZI01000001.1"/>
</dbReference>
<dbReference type="Gene3D" id="1.10.287.1490">
    <property type="match status" value="1"/>
</dbReference>
<evidence type="ECO:0000256" key="3">
    <source>
        <dbReference type="ARBA" id="ARBA00023054"/>
    </source>
</evidence>
<feature type="topological domain" description="Extracellular" evidence="6">
    <location>
        <begin position="1"/>
        <end position="3"/>
    </location>
</feature>
<feature type="coiled-coil region" evidence="6">
    <location>
        <begin position="276"/>
        <end position="425"/>
    </location>
</feature>
<evidence type="ECO:0000256" key="6">
    <source>
        <dbReference type="HAMAP-Rule" id="MF_00728"/>
    </source>
</evidence>
<keyword evidence="6" id="KW-0131">Cell cycle</keyword>
<evidence type="ECO:0000256" key="2">
    <source>
        <dbReference type="ARBA" id="ARBA00022989"/>
    </source>
</evidence>
<evidence type="ECO:0000256" key="5">
    <source>
        <dbReference type="ARBA" id="ARBA00023210"/>
    </source>
</evidence>